<keyword evidence="2" id="KW-1185">Reference proteome</keyword>
<comment type="caution">
    <text evidence="1">The sequence shown here is derived from an EMBL/GenBank/DDBJ whole genome shotgun (WGS) entry which is preliminary data.</text>
</comment>
<dbReference type="InterPro" id="IPR004087">
    <property type="entry name" value="KH_dom"/>
</dbReference>
<dbReference type="AlphaFoldDB" id="A0A1D3D6I4"/>
<evidence type="ECO:0000313" key="2">
    <source>
        <dbReference type="Proteomes" id="UP000095192"/>
    </source>
</evidence>
<protein>
    <submittedName>
        <fullName evidence="1">Uncharacterized protein</fullName>
    </submittedName>
</protein>
<accession>A0A1D3D6I4</accession>
<dbReference type="Proteomes" id="UP000095192">
    <property type="component" value="Unassembled WGS sequence"/>
</dbReference>
<dbReference type="SMART" id="SM00322">
    <property type="entry name" value="KH"/>
    <property type="match status" value="4"/>
</dbReference>
<reference evidence="1 2" key="1">
    <citation type="journal article" date="2016" name="BMC Genomics">
        <title>Comparative genomics reveals Cyclospora cayetanensis possesses coccidia-like metabolism and invasion components but unique surface antigens.</title>
        <authorList>
            <person name="Liu S."/>
            <person name="Wang L."/>
            <person name="Zheng H."/>
            <person name="Xu Z."/>
            <person name="Roellig D.M."/>
            <person name="Li N."/>
            <person name="Frace M.A."/>
            <person name="Tang K."/>
            <person name="Arrowood M.J."/>
            <person name="Moss D.M."/>
            <person name="Zhang L."/>
            <person name="Feng Y."/>
            <person name="Xiao L."/>
        </authorList>
    </citation>
    <scope>NUCLEOTIDE SEQUENCE [LARGE SCALE GENOMIC DNA]</scope>
    <source>
        <strain evidence="1 2">CHN_HEN01</strain>
    </source>
</reference>
<name>A0A1D3D6I4_9EIME</name>
<dbReference type="PROSITE" id="PS50084">
    <property type="entry name" value="KH_TYPE_1"/>
    <property type="match status" value="4"/>
</dbReference>
<dbReference type="EMBL" id="JROU02000536">
    <property type="protein sequence ID" value="OEH79020.1"/>
    <property type="molecule type" value="Genomic_DNA"/>
</dbReference>
<sequence>MDSFKRRQESLQGAFGASSSASNGFLLSQQQSAPALGAPKRLRVAGGSTAAEDEGGGVSQEGTASKAALPVCLLVSENIAGALIGKGGCTVREFERLTGARIFVQRNAMAPHELAAAKQAVLETAGAPSQSQSLDVTKIVAIGGSKDEEVYGGLMRVLGLISSHPAHIGRSTAVLLVPQRSVGGIVGQRGRTIEELSQKSQAHIRVVPGVASPNGDRAVCFTAQHDDHVALAIQLMQLQLQQMVVTGRLMPSEFDYLVSLASVPQPKALRSAKTPPTPLGPPLPGVVSMGPMATAPVGAGGYYGANGTWGAPPSGPPPVQGSTPQGSVPGGSLGGSGVSGSRFVMSAEACGGVGCNSVLCFVIPQRLAAWVVGPQGTHVRAVREETGVQLQILDEVSGFTGEDARRMGRGAGGPFAGGGPGGPQADGAESSTERFCMVSGGVQSLCGAILRLGVPLQEKLQQVHQPLRLLIPFRFVSALIGSKGAFIRDMQHKSGATIQISKGSGAPEAGSAGPQGSWGGAPRDQHRIVTIEGPLCARLIALALVWQRILGVEYPDLSRSGAPFMCVSSLLEDLQQQGHDVSMAQLPPSSAGAPRMPPPPQQQQQPPFPGAEGAQYYDGAAAAAAAGAWGAPQSDPMAGVGGGPAPSWGSEDPAAAAGWNAPPAQSVAPTYEQMEGCFKGFCSRFLSAQEMAMCGERQTVQLLLSQAQGEVLLRRDSANARYGNAVPNAPPPNALDQISEMTGCHVRCFVTHEPIIQGAQGGPPQQQMVLIFTGAPVANSLAVMLAQARLSQVVA</sequence>
<dbReference type="OrthoDB" id="441329at2759"/>
<dbReference type="InterPro" id="IPR004088">
    <property type="entry name" value="KH_dom_type_1"/>
</dbReference>
<dbReference type="Gene3D" id="3.30.310.210">
    <property type="match status" value="1"/>
</dbReference>
<dbReference type="GO" id="GO:0003723">
    <property type="term" value="F:RNA binding"/>
    <property type="evidence" value="ECO:0007669"/>
    <property type="project" value="UniProtKB-UniRule"/>
</dbReference>
<dbReference type="SUPFAM" id="SSF54791">
    <property type="entry name" value="Eukaryotic type KH-domain (KH-domain type I)"/>
    <property type="match status" value="4"/>
</dbReference>
<dbReference type="InterPro" id="IPR036612">
    <property type="entry name" value="KH_dom_type_1_sf"/>
</dbReference>
<dbReference type="PANTHER" id="PTHR10288">
    <property type="entry name" value="KH DOMAIN CONTAINING RNA BINDING PROTEIN"/>
    <property type="match status" value="1"/>
</dbReference>
<dbReference type="VEuPathDB" id="ToxoDB:LOC34624059"/>
<evidence type="ECO:0000313" key="1">
    <source>
        <dbReference type="EMBL" id="OEH79020.1"/>
    </source>
</evidence>
<organism evidence="1 2">
    <name type="scientific">Cyclospora cayetanensis</name>
    <dbReference type="NCBI Taxonomy" id="88456"/>
    <lineage>
        <taxon>Eukaryota</taxon>
        <taxon>Sar</taxon>
        <taxon>Alveolata</taxon>
        <taxon>Apicomplexa</taxon>
        <taxon>Conoidasida</taxon>
        <taxon>Coccidia</taxon>
        <taxon>Eucoccidiorida</taxon>
        <taxon>Eimeriorina</taxon>
        <taxon>Eimeriidae</taxon>
        <taxon>Cyclospora</taxon>
    </lineage>
</organism>
<dbReference type="VEuPathDB" id="ToxoDB:cyc_08300"/>
<gene>
    <name evidence="1" type="ORF">cyc_08300</name>
</gene>
<proteinExistence type="predicted"/>
<dbReference type="GeneID" id="34624059"/>
<dbReference type="Gene3D" id="3.30.1370.10">
    <property type="entry name" value="K Homology domain, type 1"/>
    <property type="match status" value="3"/>
</dbReference>
<dbReference type="Pfam" id="PF00013">
    <property type="entry name" value="KH_1"/>
    <property type="match status" value="4"/>
</dbReference>
<dbReference type="CDD" id="cd00105">
    <property type="entry name" value="KH-I"/>
    <property type="match status" value="2"/>
</dbReference>